<reference evidence="2 3" key="1">
    <citation type="submission" date="2020-08" db="EMBL/GenBank/DDBJ databases">
        <title>Genomic Encyclopedia of Type Strains, Phase IV (KMG-IV): sequencing the most valuable type-strain genomes for metagenomic binning, comparative biology and taxonomic classification.</title>
        <authorList>
            <person name="Goeker M."/>
        </authorList>
    </citation>
    <scope>NUCLEOTIDE SEQUENCE [LARGE SCALE GENOMIC DNA]</scope>
    <source>
        <strain evidence="2 3">DSM 4737</strain>
    </source>
</reference>
<evidence type="ECO:0000313" key="3">
    <source>
        <dbReference type="Proteomes" id="UP000545037"/>
    </source>
</evidence>
<evidence type="ECO:0000256" key="1">
    <source>
        <dbReference type="SAM" id="SignalP"/>
    </source>
</evidence>
<dbReference type="Proteomes" id="UP000545037">
    <property type="component" value="Unassembled WGS sequence"/>
</dbReference>
<accession>A0A7W9CGC3</accession>
<dbReference type="AlphaFoldDB" id="A0A7W9CGC3"/>
<proteinExistence type="predicted"/>
<organism evidence="2 3">
    <name type="scientific">Brevundimonas variabilis</name>
    <dbReference type="NCBI Taxonomy" id="74312"/>
    <lineage>
        <taxon>Bacteria</taxon>
        <taxon>Pseudomonadati</taxon>
        <taxon>Pseudomonadota</taxon>
        <taxon>Alphaproteobacteria</taxon>
        <taxon>Caulobacterales</taxon>
        <taxon>Caulobacteraceae</taxon>
        <taxon>Brevundimonas</taxon>
    </lineage>
</organism>
<gene>
    <name evidence="2" type="ORF">GGR13_000626</name>
</gene>
<feature type="signal peptide" evidence="1">
    <location>
        <begin position="1"/>
        <end position="22"/>
    </location>
</feature>
<dbReference type="EMBL" id="JACHOR010000001">
    <property type="protein sequence ID" value="MBB5745054.1"/>
    <property type="molecule type" value="Genomic_DNA"/>
</dbReference>
<keyword evidence="3" id="KW-1185">Reference proteome</keyword>
<protein>
    <submittedName>
        <fullName evidence="2">Uncharacterized protein</fullName>
    </submittedName>
</protein>
<keyword evidence="1" id="KW-0732">Signal</keyword>
<sequence>MTRIAAITVAAATLVAALPAFAADGPQTSPVKLQRVVMQCDTDQATRRGFMRQHGVAPTFITADQALAARAAGETWAAPRCMTAREHARLSQVLTSYAAVR</sequence>
<feature type="chain" id="PRO_5031348338" evidence="1">
    <location>
        <begin position="23"/>
        <end position="101"/>
    </location>
</feature>
<name>A0A7W9CGC3_9CAUL</name>
<dbReference type="RefSeq" id="WP_183211987.1">
    <property type="nucleotide sequence ID" value="NZ_JACHOR010000001.1"/>
</dbReference>
<evidence type="ECO:0000313" key="2">
    <source>
        <dbReference type="EMBL" id="MBB5745054.1"/>
    </source>
</evidence>
<comment type="caution">
    <text evidence="2">The sequence shown here is derived from an EMBL/GenBank/DDBJ whole genome shotgun (WGS) entry which is preliminary data.</text>
</comment>